<evidence type="ECO:0000313" key="2">
    <source>
        <dbReference type="EMBL" id="KAL0927574.1"/>
    </source>
</evidence>
<sequence>MPSRWTLQGSRQEAKIEDLLQEVARLKLRMSRMERRKDLSPLPQDIASIRPQGKSIPLASYRSSVQTECLGTNDGEGILDDQFSFFGNDMFEGPSRQSSTLPLSEFSFEEFEDSLPKSSSLPLYDEPVFEIFDLDHPAHVDDERKKDAQSELFMHIVPDKTMNVLVITDMGNALQNTFDVIKIFKKTLGNATSFIELNALRKLLYDDGHKPEGGDLKDVSDCTCRSVEDSSNFEADIIELKTDCLEYPDYDASFAGNLNNQDVGPCSKSFIHPFILKRLRELQNLWCVLHKQRSIKTSYNERSKISRQFDTGWTYPDRFSQPNLPP</sequence>
<dbReference type="EMBL" id="JANQDX010000002">
    <property type="protein sequence ID" value="KAL0927574.1"/>
    <property type="molecule type" value="Genomic_DNA"/>
</dbReference>
<keyword evidence="3" id="KW-1185">Reference proteome</keyword>
<organism evidence="2 3">
    <name type="scientific">Dendrobium thyrsiflorum</name>
    <name type="common">Pinecone-like raceme dendrobium</name>
    <name type="synonym">Orchid</name>
    <dbReference type="NCBI Taxonomy" id="117978"/>
    <lineage>
        <taxon>Eukaryota</taxon>
        <taxon>Viridiplantae</taxon>
        <taxon>Streptophyta</taxon>
        <taxon>Embryophyta</taxon>
        <taxon>Tracheophyta</taxon>
        <taxon>Spermatophyta</taxon>
        <taxon>Magnoliopsida</taxon>
        <taxon>Liliopsida</taxon>
        <taxon>Asparagales</taxon>
        <taxon>Orchidaceae</taxon>
        <taxon>Epidendroideae</taxon>
        <taxon>Malaxideae</taxon>
        <taxon>Dendrobiinae</taxon>
        <taxon>Dendrobium</taxon>
    </lineage>
</organism>
<dbReference type="Proteomes" id="UP001552299">
    <property type="component" value="Unassembled WGS sequence"/>
</dbReference>
<dbReference type="AlphaFoldDB" id="A0ABD0VRA0"/>
<comment type="caution">
    <text evidence="2">The sequence shown here is derived from an EMBL/GenBank/DDBJ whole genome shotgun (WGS) entry which is preliminary data.</text>
</comment>
<feature type="coiled-coil region" evidence="1">
    <location>
        <begin position="9"/>
        <end position="36"/>
    </location>
</feature>
<reference evidence="2 3" key="1">
    <citation type="journal article" date="2024" name="Plant Biotechnol. J.">
        <title>Dendrobium thyrsiflorum genome and its molecular insights into genes involved in important horticultural traits.</title>
        <authorList>
            <person name="Chen B."/>
            <person name="Wang J.Y."/>
            <person name="Zheng P.J."/>
            <person name="Li K.L."/>
            <person name="Liang Y.M."/>
            <person name="Chen X.F."/>
            <person name="Zhang C."/>
            <person name="Zhao X."/>
            <person name="He X."/>
            <person name="Zhang G.Q."/>
            <person name="Liu Z.J."/>
            <person name="Xu Q."/>
        </authorList>
    </citation>
    <scope>NUCLEOTIDE SEQUENCE [LARGE SCALE GENOMIC DNA]</scope>
    <source>
        <strain evidence="2">GZMU011</strain>
    </source>
</reference>
<protein>
    <submittedName>
        <fullName evidence="2">Uncharacterized protein</fullName>
    </submittedName>
</protein>
<evidence type="ECO:0000256" key="1">
    <source>
        <dbReference type="SAM" id="Coils"/>
    </source>
</evidence>
<accession>A0ABD0VRA0</accession>
<keyword evidence="1" id="KW-0175">Coiled coil</keyword>
<proteinExistence type="predicted"/>
<gene>
    <name evidence="2" type="ORF">M5K25_001757</name>
</gene>
<name>A0ABD0VRA0_DENTH</name>
<evidence type="ECO:0000313" key="3">
    <source>
        <dbReference type="Proteomes" id="UP001552299"/>
    </source>
</evidence>